<evidence type="ECO:0000313" key="3">
    <source>
        <dbReference type="Proteomes" id="UP000233551"/>
    </source>
</evidence>
<protein>
    <submittedName>
        <fullName evidence="2">Uncharacterized protein</fullName>
    </submittedName>
</protein>
<organism evidence="2 3">
    <name type="scientific">Punica granatum</name>
    <name type="common">Pomegranate</name>
    <dbReference type="NCBI Taxonomy" id="22663"/>
    <lineage>
        <taxon>Eukaryota</taxon>
        <taxon>Viridiplantae</taxon>
        <taxon>Streptophyta</taxon>
        <taxon>Embryophyta</taxon>
        <taxon>Tracheophyta</taxon>
        <taxon>Spermatophyta</taxon>
        <taxon>Magnoliopsida</taxon>
        <taxon>eudicotyledons</taxon>
        <taxon>Gunneridae</taxon>
        <taxon>Pentapetalae</taxon>
        <taxon>rosids</taxon>
        <taxon>malvids</taxon>
        <taxon>Myrtales</taxon>
        <taxon>Lythraceae</taxon>
        <taxon>Punica</taxon>
    </lineage>
</organism>
<gene>
    <name evidence="2" type="ORF">CRG98_007676</name>
</gene>
<evidence type="ECO:0000313" key="2">
    <source>
        <dbReference type="EMBL" id="PKI71908.1"/>
    </source>
</evidence>
<name>A0A2I0KTX0_PUNGR</name>
<accession>A0A2I0KTX0</accession>
<evidence type="ECO:0000256" key="1">
    <source>
        <dbReference type="SAM" id="MobiDB-lite"/>
    </source>
</evidence>
<feature type="compositionally biased region" description="Low complexity" evidence="1">
    <location>
        <begin position="14"/>
        <end position="30"/>
    </location>
</feature>
<reference evidence="2 3" key="1">
    <citation type="submission" date="2017-11" db="EMBL/GenBank/DDBJ databases">
        <title>De-novo sequencing of pomegranate (Punica granatum L.) genome.</title>
        <authorList>
            <person name="Akparov Z."/>
            <person name="Amiraslanov A."/>
            <person name="Hajiyeva S."/>
            <person name="Abbasov M."/>
            <person name="Kaur K."/>
            <person name="Hamwieh A."/>
            <person name="Solovyev V."/>
            <person name="Salamov A."/>
            <person name="Braich B."/>
            <person name="Kosarev P."/>
            <person name="Mahmoud A."/>
            <person name="Hajiyev E."/>
            <person name="Babayeva S."/>
            <person name="Izzatullayeva V."/>
            <person name="Mammadov A."/>
            <person name="Mammadov A."/>
            <person name="Sharifova S."/>
            <person name="Ojaghi J."/>
            <person name="Eynullazada K."/>
            <person name="Bayramov B."/>
            <person name="Abdulazimova A."/>
            <person name="Shahmuradov I."/>
        </authorList>
    </citation>
    <scope>NUCLEOTIDE SEQUENCE [LARGE SCALE GENOMIC DNA]</scope>
    <source>
        <strain evidence="3">cv. AG2017</strain>
        <tissue evidence="2">Leaf</tissue>
    </source>
</reference>
<dbReference type="AlphaFoldDB" id="A0A2I0KTX0"/>
<dbReference type="Proteomes" id="UP000233551">
    <property type="component" value="Unassembled WGS sequence"/>
</dbReference>
<sequence length="128" mass="13874">MKFKKKTCPPLSPLPLLSPRTLSLSSSQSPAAEAEKRGFTSRVRSGVSPLTSLPPTELDNGVVVAGRGAPKPKLDRSERSVFGVGQPPPQLGRFRFSQISQMMMTREIWVSLGSTKLTDGLGLRPENK</sequence>
<keyword evidence="3" id="KW-1185">Reference proteome</keyword>
<proteinExistence type="predicted"/>
<dbReference type="EMBL" id="PGOL01000350">
    <property type="protein sequence ID" value="PKI71908.1"/>
    <property type="molecule type" value="Genomic_DNA"/>
</dbReference>
<comment type="caution">
    <text evidence="2">The sequence shown here is derived from an EMBL/GenBank/DDBJ whole genome shotgun (WGS) entry which is preliminary data.</text>
</comment>
<feature type="region of interest" description="Disordered" evidence="1">
    <location>
        <begin position="1"/>
        <end position="87"/>
    </location>
</feature>